<dbReference type="PANTHER" id="PTHR34988:SF1">
    <property type="entry name" value="DNA-BINDING PROTEIN"/>
    <property type="match status" value="1"/>
</dbReference>
<proteinExistence type="predicted"/>
<dbReference type="Proteomes" id="UP000434850">
    <property type="component" value="Unassembled WGS sequence"/>
</dbReference>
<dbReference type="PANTHER" id="PTHR34988">
    <property type="entry name" value="PROTEIN, PUTATIVE-RELATED"/>
    <property type="match status" value="1"/>
</dbReference>
<evidence type="ECO:0000313" key="4">
    <source>
        <dbReference type="Proteomes" id="UP000434850"/>
    </source>
</evidence>
<dbReference type="InterPro" id="IPR005175">
    <property type="entry name" value="PPC_dom"/>
</dbReference>
<dbReference type="Gene3D" id="3.30.1330.80">
    <property type="entry name" value="Hypothetical protein, similar to alpha- acetolactate decarboxylase, domain 2"/>
    <property type="match status" value="1"/>
</dbReference>
<evidence type="ECO:0000313" key="3">
    <source>
        <dbReference type="EMBL" id="MVN92903.1"/>
    </source>
</evidence>
<dbReference type="RefSeq" id="WP_157543211.1">
    <property type="nucleotide sequence ID" value="NZ_WQLA01000007.1"/>
</dbReference>
<feature type="domain" description="PPC" evidence="2">
    <location>
        <begin position="52"/>
        <end position="188"/>
    </location>
</feature>
<reference evidence="3 4" key="1">
    <citation type="submission" date="2019-12" db="EMBL/GenBank/DDBJ databases">
        <title>Mucilaginibacter sp. HME9299 genome sequencing and assembly.</title>
        <authorList>
            <person name="Kang H."/>
            <person name="Kim H."/>
            <person name="Joh K."/>
        </authorList>
    </citation>
    <scope>NUCLEOTIDE SEQUENCE [LARGE SCALE GENOMIC DNA]</scope>
    <source>
        <strain evidence="3 4">HME9299</strain>
    </source>
</reference>
<dbReference type="EMBL" id="WQLA01000007">
    <property type="protein sequence ID" value="MVN92903.1"/>
    <property type="molecule type" value="Genomic_DNA"/>
</dbReference>
<keyword evidence="4" id="KW-1185">Reference proteome</keyword>
<name>A0A6I4IR58_9SPHI</name>
<keyword evidence="1" id="KW-0732">Signal</keyword>
<dbReference type="CDD" id="cd11378">
    <property type="entry name" value="DUF296"/>
    <property type="match status" value="1"/>
</dbReference>
<dbReference type="PROSITE" id="PS51742">
    <property type="entry name" value="PPC"/>
    <property type="match status" value="1"/>
</dbReference>
<sequence>MKNNLLKSGIAIVLMLLLTNVHSALAQQYVSPTAPAKTGRSPGVKVKLLSQNGPVKTYVLVFAKNDEIISGLTEFAQEYKVTSAHFKGLGDAMHAKVGWYEKSNKMFKVISLDEPAEITSLIGNITMNQGKPVVHAHINLADSNGMVHGGHLLEGFIFPTLEVFVTVEPNTMFKKMYEEAGAFVIDADK</sequence>
<organism evidence="3 4">
    <name type="scientific">Mucilaginibacter aquatilis</name>
    <dbReference type="NCBI Taxonomy" id="1517760"/>
    <lineage>
        <taxon>Bacteria</taxon>
        <taxon>Pseudomonadati</taxon>
        <taxon>Bacteroidota</taxon>
        <taxon>Sphingobacteriia</taxon>
        <taxon>Sphingobacteriales</taxon>
        <taxon>Sphingobacteriaceae</taxon>
        <taxon>Mucilaginibacter</taxon>
    </lineage>
</organism>
<gene>
    <name evidence="3" type="ORF">GO816_17350</name>
</gene>
<evidence type="ECO:0000256" key="1">
    <source>
        <dbReference type="SAM" id="SignalP"/>
    </source>
</evidence>
<comment type="caution">
    <text evidence="3">The sequence shown here is derived from an EMBL/GenBank/DDBJ whole genome shotgun (WGS) entry which is preliminary data.</text>
</comment>
<dbReference type="SUPFAM" id="SSF117856">
    <property type="entry name" value="AF0104/ALDC/Ptd012-like"/>
    <property type="match status" value="1"/>
</dbReference>
<dbReference type="AlphaFoldDB" id="A0A6I4IR58"/>
<dbReference type="OrthoDB" id="9798999at2"/>
<feature type="chain" id="PRO_5026083775" evidence="1">
    <location>
        <begin position="27"/>
        <end position="189"/>
    </location>
</feature>
<protein>
    <submittedName>
        <fullName evidence="3">DUF296 domain-containing protein</fullName>
    </submittedName>
</protein>
<dbReference type="Pfam" id="PF03479">
    <property type="entry name" value="PCC"/>
    <property type="match status" value="1"/>
</dbReference>
<feature type="signal peptide" evidence="1">
    <location>
        <begin position="1"/>
        <end position="26"/>
    </location>
</feature>
<accession>A0A6I4IR58</accession>
<evidence type="ECO:0000259" key="2">
    <source>
        <dbReference type="PROSITE" id="PS51742"/>
    </source>
</evidence>